<dbReference type="AlphaFoldDB" id="F8N658"/>
<evidence type="ECO:0000313" key="2">
    <source>
        <dbReference type="Proteomes" id="UP000002772"/>
    </source>
</evidence>
<gene>
    <name evidence="1" type="ORF">Premu_0666</name>
</gene>
<organism evidence="1 2">
    <name type="scientific">Hallella multisaccharivorax DSM 17128</name>
    <dbReference type="NCBI Taxonomy" id="688246"/>
    <lineage>
        <taxon>Bacteria</taxon>
        <taxon>Pseudomonadati</taxon>
        <taxon>Bacteroidota</taxon>
        <taxon>Bacteroidia</taxon>
        <taxon>Bacteroidales</taxon>
        <taxon>Prevotellaceae</taxon>
        <taxon>Hallella</taxon>
    </lineage>
</organism>
<dbReference type="HOGENOM" id="CLU_1282262_0_0_10"/>
<protein>
    <submittedName>
        <fullName evidence="1">Uncharacterized protein</fullName>
    </submittedName>
</protein>
<dbReference type="STRING" id="688246.Premu_0666"/>
<reference evidence="2" key="1">
    <citation type="journal article" date="2011" name="Stand. Genomic Sci.">
        <title>Non-contiguous finished genome sequence of the opportunistic oral pathogen Prevotella multisaccharivorax type strain (PPPA20).</title>
        <authorList>
            <person name="Pati A."/>
            <person name="Gronow S."/>
            <person name="Lu M."/>
            <person name="Lapidus A."/>
            <person name="Nolan M."/>
            <person name="Lucas S."/>
            <person name="Hammon N."/>
            <person name="Deshpande S."/>
            <person name="Cheng J.F."/>
            <person name="Tapia R."/>
            <person name="Han C."/>
            <person name="Goodwin L."/>
            <person name="Pitluck S."/>
            <person name="Liolios K."/>
            <person name="Pagani I."/>
            <person name="Mavromatis K."/>
            <person name="Mikhailova N."/>
            <person name="Huntemann M."/>
            <person name="Chen A."/>
            <person name="Palaniappan K."/>
            <person name="Land M."/>
            <person name="Hauser L."/>
            <person name="Detter J.C."/>
            <person name="Brambilla E.M."/>
            <person name="Rohde M."/>
            <person name="Goker M."/>
            <person name="Woyke T."/>
            <person name="Bristow J."/>
            <person name="Eisen J.A."/>
            <person name="Markowitz V."/>
            <person name="Hugenholtz P."/>
            <person name="Kyrpides N.C."/>
            <person name="Klenk H.P."/>
            <person name="Ivanova N."/>
        </authorList>
    </citation>
    <scope>NUCLEOTIDE SEQUENCE [LARGE SCALE GENOMIC DNA]</scope>
    <source>
        <strain evidence="2">DSM 17128</strain>
    </source>
</reference>
<proteinExistence type="predicted"/>
<accession>F8N658</accession>
<name>F8N658_9BACT</name>
<sequence>MVRREEWHDEYWLLLIQLYLRQPQGVKHLYSRQLVGVATELHIHPTQIHQRMFKLRQIDTPRLQRLWDVYAGNPRKLKRGIKLLRQMNGFGSAGAFYAGVEVNESWEKDFRPIGIGTLTPVKLIMILDLYFRLTPITMVEDTPEIKDLSKLLKESTRQVVNVMDVFLVCDPYIGQSRSTDSPLLEACTDVWNRFGNKDPEELAALAAQLKEYFK</sequence>
<evidence type="ECO:0000313" key="1">
    <source>
        <dbReference type="EMBL" id="EGN56139.1"/>
    </source>
</evidence>
<dbReference type="EMBL" id="GL945017">
    <property type="protein sequence ID" value="EGN56139.1"/>
    <property type="molecule type" value="Genomic_DNA"/>
</dbReference>
<keyword evidence="2" id="KW-1185">Reference proteome</keyword>
<dbReference type="Proteomes" id="UP000002772">
    <property type="component" value="Unassembled WGS sequence"/>
</dbReference>